<organism evidence="3 4">
    <name type="scientific">Biomphalaria glabrata</name>
    <name type="common">Bloodfluke planorb</name>
    <name type="synonym">Freshwater snail</name>
    <dbReference type="NCBI Taxonomy" id="6526"/>
    <lineage>
        <taxon>Eukaryota</taxon>
        <taxon>Metazoa</taxon>
        <taxon>Spiralia</taxon>
        <taxon>Lophotrochozoa</taxon>
        <taxon>Mollusca</taxon>
        <taxon>Gastropoda</taxon>
        <taxon>Heterobranchia</taxon>
        <taxon>Euthyneura</taxon>
        <taxon>Panpulmonata</taxon>
        <taxon>Hygrophila</taxon>
        <taxon>Lymnaeoidea</taxon>
        <taxon>Planorbidae</taxon>
        <taxon>Biomphalaria</taxon>
    </lineage>
</organism>
<evidence type="ECO:0000259" key="2">
    <source>
        <dbReference type="PROSITE" id="PS50994"/>
    </source>
</evidence>
<feature type="region of interest" description="Disordered" evidence="1">
    <location>
        <begin position="166"/>
        <end position="247"/>
    </location>
</feature>
<dbReference type="GO" id="GO:0003676">
    <property type="term" value="F:nucleic acid binding"/>
    <property type="evidence" value="ECO:0007669"/>
    <property type="project" value="InterPro"/>
</dbReference>
<sequence>MSAEVQKHLNERGVAKSRTMPYNPRENGQIEKLNKSLWNAITLALHSQDLSISQWELVLQDALHSIRSLLCTATNKTPHERLFGFYRRSTFLPKWLTSPGPVLLKRNNRSSKYDPLTKEVELVNSNPQYALIRTPTSREETVSLRLLAPKEKDYFTENMRPLVLRDGSSWNATPSLQSETENNAENSTLNPPANQSTESILSGEEDLVEAPTIESPSNLVGTDSRDSTNPTCRYNLRERKSKPNYRV</sequence>
<evidence type="ECO:0000256" key="1">
    <source>
        <dbReference type="SAM" id="MobiDB-lite"/>
    </source>
</evidence>
<dbReference type="PROSITE" id="PS50994">
    <property type="entry name" value="INTEGRASE"/>
    <property type="match status" value="1"/>
</dbReference>
<dbReference type="InterPro" id="IPR036397">
    <property type="entry name" value="RNaseH_sf"/>
</dbReference>
<dbReference type="InterPro" id="IPR012337">
    <property type="entry name" value="RNaseH-like_sf"/>
</dbReference>
<dbReference type="SUPFAM" id="SSF53098">
    <property type="entry name" value="Ribonuclease H-like"/>
    <property type="match status" value="1"/>
</dbReference>
<dbReference type="STRING" id="6526.A0A2C9LZ67"/>
<proteinExistence type="predicted"/>
<dbReference type="InterPro" id="IPR001584">
    <property type="entry name" value="Integrase_cat-core"/>
</dbReference>
<dbReference type="KEGG" id="bgt:106059820"/>
<feature type="compositionally biased region" description="Polar residues" evidence="1">
    <location>
        <begin position="168"/>
        <end position="200"/>
    </location>
</feature>
<protein>
    <recommendedName>
        <fullName evidence="2">Integrase catalytic domain-containing protein</fullName>
    </recommendedName>
</protein>
<accession>A0A2C9LZ67</accession>
<dbReference type="AlphaFoldDB" id="A0A2C9LZ67"/>
<dbReference type="Proteomes" id="UP000076420">
    <property type="component" value="Unassembled WGS sequence"/>
</dbReference>
<dbReference type="Gene3D" id="3.30.420.10">
    <property type="entry name" value="Ribonuclease H-like superfamily/Ribonuclease H"/>
    <property type="match status" value="1"/>
</dbReference>
<feature type="compositionally biased region" description="Polar residues" evidence="1">
    <location>
        <begin position="214"/>
        <end position="232"/>
    </location>
</feature>
<reference evidence="3" key="1">
    <citation type="submission" date="2020-05" db="UniProtKB">
        <authorList>
            <consortium name="EnsemblMetazoa"/>
        </authorList>
    </citation>
    <scope>IDENTIFICATION</scope>
    <source>
        <strain evidence="3">BB02</strain>
    </source>
</reference>
<dbReference type="VEuPathDB" id="VectorBase:BGLB036689"/>
<evidence type="ECO:0000313" key="4">
    <source>
        <dbReference type="Proteomes" id="UP000076420"/>
    </source>
</evidence>
<gene>
    <name evidence="3" type="primary">106059820</name>
</gene>
<dbReference type="GO" id="GO:0015074">
    <property type="term" value="P:DNA integration"/>
    <property type="evidence" value="ECO:0007669"/>
    <property type="project" value="InterPro"/>
</dbReference>
<evidence type="ECO:0000313" key="3">
    <source>
        <dbReference type="EnsemblMetazoa" id="BGLB036689-PA"/>
    </source>
</evidence>
<dbReference type="EnsemblMetazoa" id="BGLB036689-RA">
    <property type="protein sequence ID" value="BGLB036689-PA"/>
    <property type="gene ID" value="BGLB036689"/>
</dbReference>
<name>A0A2C9LZ67_BIOGL</name>
<dbReference type="VEuPathDB" id="VectorBase:BGLAX_028922"/>
<feature type="domain" description="Integrase catalytic" evidence="2">
    <location>
        <begin position="1"/>
        <end position="86"/>
    </location>
</feature>